<dbReference type="PANTHER" id="PTHR32468:SF0">
    <property type="entry name" value="K(+)_H(+) ANTIPORTER 1"/>
    <property type="match status" value="1"/>
</dbReference>
<feature type="transmembrane region" description="Helical" evidence="8">
    <location>
        <begin position="209"/>
        <end position="233"/>
    </location>
</feature>
<comment type="caution">
    <text evidence="10">The sequence shown here is derived from an EMBL/GenBank/DDBJ whole genome shotgun (WGS) entry which is preliminary data.</text>
</comment>
<feature type="compositionally biased region" description="Basic and acidic residues" evidence="7">
    <location>
        <begin position="492"/>
        <end position="522"/>
    </location>
</feature>
<feature type="region of interest" description="Disordered" evidence="7">
    <location>
        <begin position="490"/>
        <end position="522"/>
    </location>
</feature>
<evidence type="ECO:0000256" key="4">
    <source>
        <dbReference type="ARBA" id="ARBA00022989"/>
    </source>
</evidence>
<proteinExistence type="predicted"/>
<keyword evidence="6 8" id="KW-0472">Membrane</keyword>
<evidence type="ECO:0000256" key="1">
    <source>
        <dbReference type="ARBA" id="ARBA00004141"/>
    </source>
</evidence>
<keyword evidence="11" id="KW-1185">Reference proteome</keyword>
<dbReference type="STRING" id="159449.B4N89_00370"/>
<accession>A0A1T3NRS8</accession>
<keyword evidence="3 8" id="KW-0812">Transmembrane</keyword>
<feature type="transmembrane region" description="Helical" evidence="8">
    <location>
        <begin position="174"/>
        <end position="197"/>
    </location>
</feature>
<dbReference type="GO" id="GO:0015297">
    <property type="term" value="F:antiporter activity"/>
    <property type="evidence" value="ECO:0007669"/>
    <property type="project" value="InterPro"/>
</dbReference>
<evidence type="ECO:0000313" key="11">
    <source>
        <dbReference type="Proteomes" id="UP000190037"/>
    </source>
</evidence>
<feature type="transmembrane region" description="Helical" evidence="8">
    <location>
        <begin position="313"/>
        <end position="332"/>
    </location>
</feature>
<dbReference type="OrthoDB" id="9793589at2"/>
<keyword evidence="4 8" id="KW-1133">Transmembrane helix</keyword>
<sequence length="522" mass="55614">MSIRENPPTGSGTDPRPVLERENPPAADPPVSRGRQILLYAVVVGLSAALILAGLWSGVRHYGGHATHTTGGVRTTAADTFAHLLLALPIVLLLCHLMSRLFQRMAQPGVIGEICVGILLGPSLLGLSWPTGYHWLLPESLNGSINVLAQLGLIFFMFLVGYELDLRQVRGRGRIVLMISHVGIAVPMLSGVLLALVGYSSLAPRGVGFVPFALFFAVSMSITAFPVLARILIDRRMERTRLGALALACAAVGDVTAWCLLTVVVATTGHSSGFGVARTLLSTLVFSAVMWGGIRPALARLEGAGRESRPRRLSDAAVLPALLAAIMLAALATDRIGIHAIFGAFLLGVIAPRGSVTVEVASARMRDLTVTLLLPLFFVYSGLRTEFGLFGSDLRLWSWCVTITAVAVIGKWGSTVAAARGLGIPGGEALALGTLMNCRGLTELIVLNVGLDLKVITPTLFTMFVTMALVSTVMTSPVLTLIDRLANSRRNRKDDNDPQRGDRGRRHGGLDDRHLPEADLQG</sequence>
<dbReference type="InterPro" id="IPR006153">
    <property type="entry name" value="Cation/H_exchanger_TM"/>
</dbReference>
<evidence type="ECO:0000256" key="3">
    <source>
        <dbReference type="ARBA" id="ARBA00022692"/>
    </source>
</evidence>
<evidence type="ECO:0000256" key="8">
    <source>
        <dbReference type="SAM" id="Phobius"/>
    </source>
</evidence>
<evidence type="ECO:0000259" key="9">
    <source>
        <dbReference type="Pfam" id="PF00999"/>
    </source>
</evidence>
<dbReference type="AlphaFoldDB" id="A0A1T3NRS8"/>
<organism evidence="10 11">
    <name type="scientific">Embleya scabrispora</name>
    <dbReference type="NCBI Taxonomy" id="159449"/>
    <lineage>
        <taxon>Bacteria</taxon>
        <taxon>Bacillati</taxon>
        <taxon>Actinomycetota</taxon>
        <taxon>Actinomycetes</taxon>
        <taxon>Kitasatosporales</taxon>
        <taxon>Streptomycetaceae</taxon>
        <taxon>Embleya</taxon>
    </lineage>
</organism>
<feature type="transmembrane region" description="Helical" evidence="8">
    <location>
        <begin position="338"/>
        <end position="356"/>
    </location>
</feature>
<dbReference type="GO" id="GO:1902600">
    <property type="term" value="P:proton transmembrane transport"/>
    <property type="evidence" value="ECO:0007669"/>
    <property type="project" value="InterPro"/>
</dbReference>
<evidence type="ECO:0000256" key="7">
    <source>
        <dbReference type="SAM" id="MobiDB-lite"/>
    </source>
</evidence>
<dbReference type="PANTHER" id="PTHR32468">
    <property type="entry name" value="CATION/H + ANTIPORTER"/>
    <property type="match status" value="1"/>
</dbReference>
<feature type="region of interest" description="Disordered" evidence="7">
    <location>
        <begin position="1"/>
        <end position="30"/>
    </location>
</feature>
<dbReference type="InterPro" id="IPR050794">
    <property type="entry name" value="CPA2_transporter"/>
</dbReference>
<comment type="subcellular location">
    <subcellularLocation>
        <location evidence="1">Membrane</location>
        <topology evidence="1">Multi-pass membrane protein</topology>
    </subcellularLocation>
</comment>
<feature type="transmembrane region" description="Helical" evidence="8">
    <location>
        <begin position="272"/>
        <end position="292"/>
    </location>
</feature>
<protein>
    <recommendedName>
        <fullName evidence="9">Cation/H+ exchanger transmembrane domain-containing protein</fullName>
    </recommendedName>
</protein>
<feature type="transmembrane region" description="Helical" evidence="8">
    <location>
        <begin position="461"/>
        <end position="482"/>
    </location>
</feature>
<feature type="transmembrane region" description="Helical" evidence="8">
    <location>
        <begin position="368"/>
        <end position="390"/>
    </location>
</feature>
<keyword evidence="2" id="KW-0813">Transport</keyword>
<feature type="transmembrane region" description="Helical" evidence="8">
    <location>
        <begin position="37"/>
        <end position="57"/>
    </location>
</feature>
<dbReference type="GO" id="GO:0016020">
    <property type="term" value="C:membrane"/>
    <property type="evidence" value="ECO:0007669"/>
    <property type="project" value="UniProtKB-SubCell"/>
</dbReference>
<evidence type="ECO:0000256" key="5">
    <source>
        <dbReference type="ARBA" id="ARBA00023065"/>
    </source>
</evidence>
<dbReference type="InterPro" id="IPR038770">
    <property type="entry name" value="Na+/solute_symporter_sf"/>
</dbReference>
<feature type="transmembrane region" description="Helical" evidence="8">
    <location>
        <begin position="245"/>
        <end position="266"/>
    </location>
</feature>
<feature type="transmembrane region" description="Helical" evidence="8">
    <location>
        <begin position="77"/>
        <end position="98"/>
    </location>
</feature>
<gene>
    <name evidence="10" type="ORF">B4N89_00370</name>
</gene>
<feature type="transmembrane region" description="Helical" evidence="8">
    <location>
        <begin position="141"/>
        <end position="162"/>
    </location>
</feature>
<evidence type="ECO:0000256" key="2">
    <source>
        <dbReference type="ARBA" id="ARBA00022448"/>
    </source>
</evidence>
<dbReference type="Proteomes" id="UP000190037">
    <property type="component" value="Unassembled WGS sequence"/>
</dbReference>
<dbReference type="RefSeq" id="WP_078973871.1">
    <property type="nucleotide sequence ID" value="NZ_MWQN01000001.1"/>
</dbReference>
<feature type="domain" description="Cation/H+ exchanger transmembrane" evidence="9">
    <location>
        <begin position="92"/>
        <end position="479"/>
    </location>
</feature>
<dbReference type="EMBL" id="MWQN01000001">
    <property type="protein sequence ID" value="OPC79607.1"/>
    <property type="molecule type" value="Genomic_DNA"/>
</dbReference>
<evidence type="ECO:0000313" key="10">
    <source>
        <dbReference type="EMBL" id="OPC79607.1"/>
    </source>
</evidence>
<dbReference type="Gene3D" id="1.20.1530.20">
    <property type="match status" value="1"/>
</dbReference>
<keyword evidence="5" id="KW-0406">Ion transport</keyword>
<evidence type="ECO:0000256" key="6">
    <source>
        <dbReference type="ARBA" id="ARBA00023136"/>
    </source>
</evidence>
<name>A0A1T3NRS8_9ACTN</name>
<dbReference type="Pfam" id="PF00999">
    <property type="entry name" value="Na_H_Exchanger"/>
    <property type="match status" value="1"/>
</dbReference>
<reference evidence="10 11" key="1">
    <citation type="submission" date="2017-03" db="EMBL/GenBank/DDBJ databases">
        <title>Draft genome sequence of Streptomyces scabrisporus NF3, endophyte isolated from Amphipterygium adstringens.</title>
        <authorList>
            <person name="Vazquez M."/>
            <person name="Ceapa C.D."/>
            <person name="Rodriguez Luna D."/>
            <person name="Sanchez Esquivel S."/>
        </authorList>
    </citation>
    <scope>NUCLEOTIDE SEQUENCE [LARGE SCALE GENOMIC DNA]</scope>
    <source>
        <strain evidence="10 11">NF3</strain>
    </source>
</reference>
<feature type="transmembrane region" description="Helical" evidence="8">
    <location>
        <begin position="110"/>
        <end position="129"/>
    </location>
</feature>